<dbReference type="RefSeq" id="WP_345840448.1">
    <property type="nucleotide sequence ID" value="NZ_JBDIME010000010.1"/>
</dbReference>
<comment type="caution">
    <text evidence="5">The sequence shown here is derived from an EMBL/GenBank/DDBJ whole genome shotgun (WGS) entry which is preliminary data.</text>
</comment>
<dbReference type="SUPFAM" id="SSF46626">
    <property type="entry name" value="Cytochrome c"/>
    <property type="match status" value="1"/>
</dbReference>
<name>A0ABU9Y433_9SPHN</name>
<dbReference type="NCBIfam" id="TIGR03908">
    <property type="entry name" value="QH_alpha"/>
    <property type="match status" value="1"/>
</dbReference>
<dbReference type="Gene3D" id="2.40.128.120">
    <property type="entry name" value="Quinohemoprotein amine dehydrogenase alpha subunit, domain 2"/>
    <property type="match status" value="1"/>
</dbReference>
<evidence type="ECO:0000259" key="3">
    <source>
        <dbReference type="Pfam" id="PF09100"/>
    </source>
</evidence>
<organism evidence="5 6">
    <name type="scientific">Sphingomonas oligophenolica</name>
    <dbReference type="NCBI Taxonomy" id="301154"/>
    <lineage>
        <taxon>Bacteria</taxon>
        <taxon>Pseudomonadati</taxon>
        <taxon>Pseudomonadota</taxon>
        <taxon>Alphaproteobacteria</taxon>
        <taxon>Sphingomonadales</taxon>
        <taxon>Sphingomonadaceae</taxon>
        <taxon>Sphingomonas</taxon>
    </lineage>
</organism>
<feature type="domain" description="Quinohemoprotein amine dehydrogenase alpha subunit" evidence="3">
    <location>
        <begin position="470"/>
        <end position="605"/>
    </location>
</feature>
<dbReference type="InterPro" id="IPR015182">
    <property type="entry name" value="QH-AmDH_asu_heme-bd_dom"/>
</dbReference>
<gene>
    <name evidence="5" type="primary">peaA</name>
    <name evidence="5" type="ORF">ABC974_13050</name>
</gene>
<dbReference type="SUPFAM" id="SSF69298">
    <property type="entry name" value="Quinohemoprotein amine dehydrogenase A chain, domain 3"/>
    <property type="match status" value="1"/>
</dbReference>
<accession>A0ABU9Y433</accession>
<evidence type="ECO:0000313" key="6">
    <source>
        <dbReference type="Proteomes" id="UP001419910"/>
    </source>
</evidence>
<dbReference type="InterPro" id="IPR014756">
    <property type="entry name" value="Ig_E-set"/>
</dbReference>
<dbReference type="Pfam" id="PF14930">
    <property type="entry name" value="Qn_am_d_aII"/>
    <property type="match status" value="1"/>
</dbReference>
<evidence type="ECO:0000259" key="2">
    <source>
        <dbReference type="Pfam" id="PF09099"/>
    </source>
</evidence>
<feature type="domain" description="Quinohemoprotein amine dehydrogenase alpha subunit haem binding" evidence="1">
    <location>
        <begin position="70"/>
        <end position="200"/>
    </location>
</feature>
<dbReference type="InterPro" id="IPR013783">
    <property type="entry name" value="Ig-like_fold"/>
</dbReference>
<reference evidence="5 6" key="1">
    <citation type="submission" date="2024-05" db="EMBL/GenBank/DDBJ databases">
        <authorList>
            <person name="Liu Q."/>
            <person name="Xin Y.-H."/>
        </authorList>
    </citation>
    <scope>NUCLEOTIDE SEQUENCE [LARGE SCALE GENOMIC DNA]</scope>
    <source>
        <strain evidence="5 6">CGMCC 1.10181</strain>
    </source>
</reference>
<dbReference type="SUPFAM" id="SSF81296">
    <property type="entry name" value="E set domains"/>
    <property type="match status" value="2"/>
</dbReference>
<feature type="domain" description="Quinohemoprotein amine dehydrogenase alpha subunit" evidence="2">
    <location>
        <begin position="379"/>
        <end position="465"/>
    </location>
</feature>
<dbReference type="Gene3D" id="2.60.40.10">
    <property type="entry name" value="Immunoglobulins"/>
    <property type="match status" value="2"/>
</dbReference>
<dbReference type="Proteomes" id="UP001419910">
    <property type="component" value="Unassembled WGS sequence"/>
</dbReference>
<keyword evidence="6" id="KW-1185">Reference proteome</keyword>
<dbReference type="InterPro" id="IPR036909">
    <property type="entry name" value="Cyt_c-like_dom_sf"/>
</dbReference>
<dbReference type="Pfam" id="PF09099">
    <property type="entry name" value="Qn_am_d_aIII"/>
    <property type="match status" value="1"/>
</dbReference>
<feature type="domain" description="Quinohemoprotein amine dehydrogenase alpha subunit" evidence="4">
    <location>
        <begin position="260"/>
        <end position="375"/>
    </location>
</feature>
<protein>
    <submittedName>
        <fullName evidence="5">Quinohemoprotein amine dehydrogenase subunit alpha</fullName>
    </submittedName>
</protein>
<dbReference type="InterPro" id="IPR023887">
    <property type="entry name" value="QH-AmDH_asu"/>
</dbReference>
<dbReference type="InterPro" id="IPR015184">
    <property type="entry name" value="QH-AmDH_asu_dom_IV"/>
</dbReference>
<proteinExistence type="predicted"/>
<evidence type="ECO:0000313" key="5">
    <source>
        <dbReference type="EMBL" id="MEN2790560.1"/>
    </source>
</evidence>
<dbReference type="InterPro" id="IPR036718">
    <property type="entry name" value="H-AmDH_asu_dom2_sf"/>
</dbReference>
<evidence type="ECO:0000259" key="1">
    <source>
        <dbReference type="Pfam" id="PF09098"/>
    </source>
</evidence>
<dbReference type="InterPro" id="IPR015183">
    <property type="entry name" value="QH-AmDH_asu_dom_III"/>
</dbReference>
<dbReference type="Gene3D" id="1.10.760.10">
    <property type="entry name" value="Cytochrome c-like domain"/>
    <property type="match status" value="1"/>
</dbReference>
<dbReference type="Pfam" id="PF09098">
    <property type="entry name" value="Dehyd-heme_bind"/>
    <property type="match status" value="1"/>
</dbReference>
<evidence type="ECO:0000259" key="4">
    <source>
        <dbReference type="Pfam" id="PF14930"/>
    </source>
</evidence>
<dbReference type="Pfam" id="PF09100">
    <property type="entry name" value="Qn_am_d_aIV"/>
    <property type="match status" value="1"/>
</dbReference>
<dbReference type="EMBL" id="JBDIME010000010">
    <property type="protein sequence ID" value="MEN2790560.1"/>
    <property type="molecule type" value="Genomic_DNA"/>
</dbReference>
<sequence length="608" mass="65552">MAFPKIDSMIFVPAQRGADAERRKSLAGLLSKRSLFAIAALCSATAVVAQVNSVGDPAETEEGIPVTDATTTQKCGGCHTPDAKGNLSRISWLRTTPEGWAQAIKRMVKLNGLQITPEESRHIVRYLSDDHGLAPDEAKPVMYLPEHRIIDETNIPSESLRGACAACHAFAQPLSWRRSAKEWKLLQEFHVALYSQADAQYRRPAVDEPGAVFGTPTPIVQKPGALPITQGSIALDYMRKTAPLHTPEWTQWTARMQAPRLAGKWLVNALIAGKGRYVGTVVIAPGGEAAEFKTQIALRSIEDGSTLTRSGSGIVYAGYSWRGRSAAAAAPSSPESLDNPTRETMWFSPDRKTAQGRWFWGSYQEFGYDVKLTRADGGPTIAAIAPYAVKAGSKGVQVHIYGDSLPTSPTVKDIDLGSGLAVTKVVSATPGEIVVSVDAAANAIAGLRDVSVGSAVLSASLPVYRKISYIKVTPETAITRLGSEKHPKGYGQFDAWGFDNGPDGKPYTADDVNVGIVPATWSVQEFQSTWFDDDAKFVGKLSPTGFFAPNSDGPNPERSNLRNNYGDVWVVATAKTEKDSFGKPLTAKAYLVVTVPAYKQWDQPEVSQ</sequence>
<dbReference type="InterPro" id="IPR009111">
    <property type="entry name" value="QH-AmDH_asu_dom2"/>
</dbReference>